<geneLocation type="chloroplast" evidence="10"/>
<dbReference type="GO" id="GO:0009522">
    <property type="term" value="C:photosystem I"/>
    <property type="evidence" value="ECO:0007669"/>
    <property type="project" value="InterPro"/>
</dbReference>
<keyword evidence="5 9" id="KW-0602">Photosynthesis</keyword>
<dbReference type="HAMAP" id="MF_00437">
    <property type="entry name" value="Ycf4"/>
    <property type="match status" value="1"/>
</dbReference>
<evidence type="ECO:0000256" key="9">
    <source>
        <dbReference type="HAMAP-Rule" id="MF_00437"/>
    </source>
</evidence>
<dbReference type="AlphaFoldDB" id="A0A1I9LKH4"/>
<comment type="function">
    <text evidence="1 9">Seems to be required for the assembly of the photosystem I complex.</text>
</comment>
<reference evidence="10" key="1">
    <citation type="journal article" date="2019" name="Mol. Phylogenet. Evol.">
        <title>Reassessment of the classification of bryopsidales (chlorophyta) based on chloroplast phylogenomic analyses.</title>
        <authorList>
            <person name="Cremen M.C."/>
            <person name="Leliaert F."/>
            <person name="West J."/>
            <person name="Lam D.W."/>
            <person name="Shimada S."/>
            <person name="Lopez-Bautista J.M."/>
            <person name="Verbruggen H."/>
        </authorList>
    </citation>
    <scope>NUCLEOTIDE SEQUENCE</scope>
</reference>
<name>A0A1I9LKH4_9CHLO</name>
<evidence type="ECO:0000256" key="1">
    <source>
        <dbReference type="ARBA" id="ARBA00002862"/>
    </source>
</evidence>
<evidence type="ECO:0000256" key="6">
    <source>
        <dbReference type="ARBA" id="ARBA00022692"/>
    </source>
</evidence>
<sequence>MIMNFNIRRYKVEGTRKLSNFFWAIFILIGSISFCLIGFLSYFKQFTIMNFISFFPQGIIMIFYGIIGLLFSLYLWLILLWNIGSGFNEFNKSTKQIRLFRWGFPGKSRRINLYFQFSEITGIRLEKTIGFNTIQSLYLQIKNKSEIPLIKLGSISTFALLEKQAADLAKFLNITITI</sequence>
<evidence type="ECO:0000256" key="4">
    <source>
        <dbReference type="ARBA" id="ARBA00015395"/>
    </source>
</evidence>
<feature type="transmembrane region" description="Helical" evidence="9">
    <location>
        <begin position="62"/>
        <end position="83"/>
    </location>
</feature>
<dbReference type="Pfam" id="PF02392">
    <property type="entry name" value="Ycf4"/>
    <property type="match status" value="1"/>
</dbReference>
<evidence type="ECO:0000256" key="7">
    <source>
        <dbReference type="ARBA" id="ARBA00022989"/>
    </source>
</evidence>
<comment type="similarity">
    <text evidence="3 9">Belongs to the Ycf4 family.</text>
</comment>
<dbReference type="GeneID" id="30511957"/>
<evidence type="ECO:0000256" key="5">
    <source>
        <dbReference type="ARBA" id="ARBA00022531"/>
    </source>
</evidence>
<dbReference type="GO" id="GO:0015979">
    <property type="term" value="P:photosynthesis"/>
    <property type="evidence" value="ECO:0007669"/>
    <property type="project" value="UniProtKB-UniRule"/>
</dbReference>
<keyword evidence="10" id="KW-0934">Plastid</keyword>
<proteinExistence type="inferred from homology"/>
<dbReference type="InterPro" id="IPR003359">
    <property type="entry name" value="PSI_Ycf4_assembly"/>
</dbReference>
<gene>
    <name evidence="9 10" type="primary">ycf4</name>
</gene>
<evidence type="ECO:0000256" key="2">
    <source>
        <dbReference type="ARBA" id="ARBA00004141"/>
    </source>
</evidence>
<keyword evidence="9" id="KW-0793">Thylakoid</keyword>
<evidence type="ECO:0000256" key="3">
    <source>
        <dbReference type="ARBA" id="ARBA00008198"/>
    </source>
</evidence>
<keyword evidence="7 9" id="KW-1133">Transmembrane helix</keyword>
<dbReference type="RefSeq" id="YP_009326936.1">
    <property type="nucleotide sequence ID" value="NC_032043.1"/>
</dbReference>
<accession>A0A1I9LKH4</accession>
<evidence type="ECO:0000313" key="10">
    <source>
        <dbReference type="EMBL" id="ANJ70835.1"/>
    </source>
</evidence>
<protein>
    <recommendedName>
        <fullName evidence="4 9">Photosystem I assembly protein Ycf4</fullName>
    </recommendedName>
</protein>
<keyword evidence="6 9" id="KW-0812">Transmembrane</keyword>
<evidence type="ECO:0000256" key="8">
    <source>
        <dbReference type="ARBA" id="ARBA00023136"/>
    </source>
</evidence>
<keyword evidence="8 9" id="KW-0472">Membrane</keyword>
<organism evidence="10">
    <name type="scientific">Codium simulans</name>
    <dbReference type="NCBI Taxonomy" id="589376"/>
    <lineage>
        <taxon>Eukaryota</taxon>
        <taxon>Viridiplantae</taxon>
        <taxon>Chlorophyta</taxon>
        <taxon>core chlorophytes</taxon>
        <taxon>Ulvophyceae</taxon>
        <taxon>TCBD clade</taxon>
        <taxon>Bryopsidales</taxon>
        <taxon>Bryopsidineae</taxon>
        <taxon>Codiaceae</taxon>
        <taxon>Codium</taxon>
    </lineage>
</organism>
<feature type="transmembrane region" description="Helical" evidence="9">
    <location>
        <begin position="21"/>
        <end position="42"/>
    </location>
</feature>
<dbReference type="GO" id="GO:0009535">
    <property type="term" value="C:chloroplast thylakoid membrane"/>
    <property type="evidence" value="ECO:0007669"/>
    <property type="project" value="UniProtKB-SubCell"/>
</dbReference>
<keyword evidence="10" id="KW-0150">Chloroplast</keyword>
<dbReference type="EMBL" id="KT946603">
    <property type="protein sequence ID" value="ANJ70835.1"/>
    <property type="molecule type" value="Genomic_DNA"/>
</dbReference>
<comment type="subcellular location">
    <subcellularLocation>
        <location evidence="2">Membrane</location>
        <topology evidence="2">Multi-pass membrane protein</topology>
    </subcellularLocation>
    <subcellularLocation>
        <location evidence="9">Plastid</location>
        <location evidence="9">Chloroplast thylakoid membrane</location>
        <topology evidence="9">Multi-pass membrane protein</topology>
    </subcellularLocation>
</comment>